<dbReference type="PANTHER" id="PTHR12390">
    <property type="entry name" value="UROPORPHYRINOGEN III SYNTHASE"/>
    <property type="match status" value="1"/>
</dbReference>
<dbReference type="CDD" id="cd06578">
    <property type="entry name" value="HemD"/>
    <property type="match status" value="1"/>
</dbReference>
<reference evidence="2 3" key="1">
    <citation type="submission" date="2021-07" db="EMBL/GenBank/DDBJ databases">
        <title>Mesonia aestuariivivens sp. nov., isolated from a tidal flat.</title>
        <authorList>
            <person name="Kim Y.-O."/>
            <person name="Yoon J.-H."/>
        </authorList>
    </citation>
    <scope>NUCLEOTIDE SEQUENCE [LARGE SCALE GENOMIC DNA]</scope>
    <source>
        <strain evidence="2 3">JHPTF-M18</strain>
    </source>
</reference>
<name>A0ABS6W1F6_9FLAO</name>
<protein>
    <submittedName>
        <fullName evidence="2">Uroporphyrinogen-III synthase</fullName>
    </submittedName>
</protein>
<dbReference type="InterPro" id="IPR039793">
    <property type="entry name" value="UROS/Hem4"/>
</dbReference>
<comment type="caution">
    <text evidence="2">The sequence shown here is derived from an EMBL/GenBank/DDBJ whole genome shotgun (WGS) entry which is preliminary data.</text>
</comment>
<keyword evidence="3" id="KW-1185">Reference proteome</keyword>
<dbReference type="Proteomes" id="UP000719267">
    <property type="component" value="Unassembled WGS sequence"/>
</dbReference>
<organism evidence="2 3">
    <name type="scientific">Mesonia aestuariivivens</name>
    <dbReference type="NCBI Taxonomy" id="2796128"/>
    <lineage>
        <taxon>Bacteria</taxon>
        <taxon>Pseudomonadati</taxon>
        <taxon>Bacteroidota</taxon>
        <taxon>Flavobacteriia</taxon>
        <taxon>Flavobacteriales</taxon>
        <taxon>Flavobacteriaceae</taxon>
        <taxon>Mesonia</taxon>
    </lineage>
</organism>
<dbReference type="InterPro" id="IPR003754">
    <property type="entry name" value="4pyrrol_synth_uPrphyn_synth"/>
</dbReference>
<evidence type="ECO:0000313" key="3">
    <source>
        <dbReference type="Proteomes" id="UP000719267"/>
    </source>
</evidence>
<feature type="domain" description="Tetrapyrrole biosynthesis uroporphyrinogen III synthase" evidence="1">
    <location>
        <begin position="39"/>
        <end position="205"/>
    </location>
</feature>
<gene>
    <name evidence="2" type="ORF">KW502_07625</name>
</gene>
<accession>A0ABS6W1F6</accession>
<evidence type="ECO:0000313" key="2">
    <source>
        <dbReference type="EMBL" id="MBW2961665.1"/>
    </source>
</evidence>
<dbReference type="Pfam" id="PF02602">
    <property type="entry name" value="HEM4"/>
    <property type="match status" value="1"/>
</dbReference>
<dbReference type="RefSeq" id="WP_219039954.1">
    <property type="nucleotide sequence ID" value="NZ_JAHWDF010000006.1"/>
</dbReference>
<dbReference type="PANTHER" id="PTHR12390:SF0">
    <property type="entry name" value="UROPORPHYRINOGEN-III SYNTHASE"/>
    <property type="match status" value="1"/>
</dbReference>
<proteinExistence type="predicted"/>
<evidence type="ECO:0000259" key="1">
    <source>
        <dbReference type="Pfam" id="PF02602"/>
    </source>
</evidence>
<dbReference type="EMBL" id="JAHWDF010000006">
    <property type="protein sequence ID" value="MBW2961665.1"/>
    <property type="molecule type" value="Genomic_DNA"/>
</dbReference>
<sequence length="217" mass="24834">MRTVLITKKLTQSQASLLFNADIAWVNYSAIEVKFNKKTELPKYIENAIITSKNAWLAIKEKTTINQAFVVGSKTENIVEEANISIIEKANNAKELADQIIKKHAEKSFTFLCGNKRRDELPILLQQHQIQFNEIEVYQTKLNPKEFQQEFDGVLFFSPSAVKSFFKLNKSRNEIAFCIGNTTAQEAKKYTSTIRVANQPTIENVIVQVVKEFKINK</sequence>